<dbReference type="EMBL" id="QRMS01000008">
    <property type="protein sequence ID" value="RHJ83732.1"/>
    <property type="molecule type" value="Genomic_DNA"/>
</dbReference>
<dbReference type="RefSeq" id="WP_067535150.1">
    <property type="nucleotide sequence ID" value="NZ_AP025567.1"/>
</dbReference>
<feature type="domain" description="EamA" evidence="3">
    <location>
        <begin position="2"/>
        <end position="135"/>
    </location>
</feature>
<comment type="caution">
    <text evidence="4">The sequence shown here is derived from an EMBL/GenBank/DDBJ whole genome shotgun (WGS) entry which is preliminary data.</text>
</comment>
<keyword evidence="2" id="KW-1133">Transmembrane helix</keyword>
<name>A0A415DUL5_9FIRM</name>
<proteinExistence type="inferred from homology"/>
<comment type="similarity">
    <text evidence="1">Belongs to the EamA transporter family.</text>
</comment>
<organism evidence="4 5">
    <name type="scientific">Emergencia timonensis</name>
    <dbReference type="NCBI Taxonomy" id="1776384"/>
    <lineage>
        <taxon>Bacteria</taxon>
        <taxon>Bacillati</taxon>
        <taxon>Bacillota</taxon>
        <taxon>Clostridia</taxon>
        <taxon>Peptostreptococcales</taxon>
        <taxon>Anaerovoracaceae</taxon>
        <taxon>Emergencia</taxon>
    </lineage>
</organism>
<feature type="transmembrane region" description="Helical" evidence="2">
    <location>
        <begin position="156"/>
        <end position="176"/>
    </location>
</feature>
<evidence type="ECO:0000259" key="3">
    <source>
        <dbReference type="Pfam" id="PF00892"/>
    </source>
</evidence>
<dbReference type="PANTHER" id="PTHR22911">
    <property type="entry name" value="ACYL-MALONYL CONDENSING ENZYME-RELATED"/>
    <property type="match status" value="1"/>
</dbReference>
<protein>
    <recommendedName>
        <fullName evidence="3">EamA domain-containing protein</fullName>
    </recommendedName>
</protein>
<evidence type="ECO:0000256" key="2">
    <source>
        <dbReference type="SAM" id="Phobius"/>
    </source>
</evidence>
<feature type="transmembrane region" description="Helical" evidence="2">
    <location>
        <begin position="188"/>
        <end position="206"/>
    </location>
</feature>
<feature type="transmembrane region" description="Helical" evidence="2">
    <location>
        <begin position="218"/>
        <end position="240"/>
    </location>
</feature>
<feature type="domain" description="EamA" evidence="3">
    <location>
        <begin position="155"/>
        <end position="289"/>
    </location>
</feature>
<gene>
    <name evidence="4" type="ORF">DW099_18590</name>
</gene>
<keyword evidence="2" id="KW-0812">Transmembrane</keyword>
<evidence type="ECO:0000313" key="4">
    <source>
        <dbReference type="EMBL" id="RHJ83732.1"/>
    </source>
</evidence>
<dbReference type="Gene3D" id="1.10.3730.20">
    <property type="match status" value="1"/>
</dbReference>
<dbReference type="GeneID" id="83003594"/>
<dbReference type="InterPro" id="IPR037185">
    <property type="entry name" value="EmrE-like"/>
</dbReference>
<feature type="transmembrane region" description="Helical" evidence="2">
    <location>
        <begin position="91"/>
        <end position="113"/>
    </location>
</feature>
<reference evidence="4 5" key="1">
    <citation type="submission" date="2018-08" db="EMBL/GenBank/DDBJ databases">
        <title>A genome reference for cultivated species of the human gut microbiota.</title>
        <authorList>
            <person name="Zou Y."/>
            <person name="Xue W."/>
            <person name="Luo G."/>
        </authorList>
    </citation>
    <scope>NUCLEOTIDE SEQUENCE [LARGE SCALE GENOMIC DNA]</scope>
    <source>
        <strain evidence="4 5">AM07-24</strain>
    </source>
</reference>
<keyword evidence="2" id="KW-0472">Membrane</keyword>
<dbReference type="InterPro" id="IPR000620">
    <property type="entry name" value="EamA_dom"/>
</dbReference>
<feature type="transmembrane region" description="Helical" evidence="2">
    <location>
        <begin position="119"/>
        <end position="136"/>
    </location>
</feature>
<sequence length="293" mass="32077">MWLTIAVISTLFIGVSTILSKIGIKDADAYVTGAVTNSVLLLAFVGTALFTGKFDQISDMGMWTWISIAASGAVLSISWVFYFLGLKGGSVSVFLAIQSLTIVVSMVLCAVFIKEKITLFMIIGTVMIITGTLLMMDREELSALKNKKIWQSDQRWILFAAISAVLASVSYVIVKADKAPIDTNVTSTFRYIIVVVLLWIIFFSKKKQSSFKEIAPKCWLFILLGAAASGAGHVLVYKALFLGKAAVIMTIYRMGMVISIILSRIFLHEKLQKKGWFGFALLVAGVVLFAVGR</sequence>
<dbReference type="OrthoDB" id="9806718at2"/>
<feature type="transmembrane region" description="Helical" evidence="2">
    <location>
        <begin position="62"/>
        <end position="84"/>
    </location>
</feature>
<dbReference type="PANTHER" id="PTHR22911:SF137">
    <property type="entry name" value="SOLUTE CARRIER FAMILY 35 MEMBER G2-RELATED"/>
    <property type="match status" value="1"/>
</dbReference>
<dbReference type="Proteomes" id="UP000284841">
    <property type="component" value="Unassembled WGS sequence"/>
</dbReference>
<keyword evidence="5" id="KW-1185">Reference proteome</keyword>
<dbReference type="AlphaFoldDB" id="A0A415DUL5"/>
<dbReference type="GO" id="GO:0016020">
    <property type="term" value="C:membrane"/>
    <property type="evidence" value="ECO:0007669"/>
    <property type="project" value="InterPro"/>
</dbReference>
<accession>A0A415DUL5</accession>
<evidence type="ECO:0000313" key="5">
    <source>
        <dbReference type="Proteomes" id="UP000284841"/>
    </source>
</evidence>
<evidence type="ECO:0000256" key="1">
    <source>
        <dbReference type="ARBA" id="ARBA00007362"/>
    </source>
</evidence>
<feature type="transmembrane region" description="Helical" evidence="2">
    <location>
        <begin position="6"/>
        <end position="24"/>
    </location>
</feature>
<dbReference type="SUPFAM" id="SSF103481">
    <property type="entry name" value="Multidrug resistance efflux transporter EmrE"/>
    <property type="match status" value="2"/>
</dbReference>
<feature type="transmembrane region" description="Helical" evidence="2">
    <location>
        <begin position="274"/>
        <end position="292"/>
    </location>
</feature>
<feature type="transmembrane region" description="Helical" evidence="2">
    <location>
        <begin position="246"/>
        <end position="267"/>
    </location>
</feature>
<dbReference type="Pfam" id="PF00892">
    <property type="entry name" value="EamA"/>
    <property type="match status" value="2"/>
</dbReference>
<feature type="transmembrane region" description="Helical" evidence="2">
    <location>
        <begin position="31"/>
        <end position="50"/>
    </location>
</feature>